<comment type="function">
    <text evidence="6">Also exhibits azoreductase activity. Catalyzes the reductive cleavage of the azo bond in aromatic azo compounds to the corresponding amines.</text>
</comment>
<organism evidence="8 9">
    <name type="scientific">Flagellimonas algicola</name>
    <dbReference type="NCBI Taxonomy" id="2583815"/>
    <lineage>
        <taxon>Bacteria</taxon>
        <taxon>Pseudomonadati</taxon>
        <taxon>Bacteroidota</taxon>
        <taxon>Flavobacteriia</taxon>
        <taxon>Flavobacteriales</taxon>
        <taxon>Flavobacteriaceae</taxon>
        <taxon>Flagellimonas</taxon>
    </lineage>
</organism>
<comment type="similarity">
    <text evidence="6">Belongs to the azoreductase type 1 family.</text>
</comment>
<evidence type="ECO:0000313" key="9">
    <source>
        <dbReference type="Proteomes" id="UP000751614"/>
    </source>
</evidence>
<sequence>MGAVSRFPFGFCPIHIKQNTMKTLLRIDCSARKLGSHSRELADYFEARWKQSNPEGCVVHRDLTREQLPHIQNNTIEGFHVSQHEADVHQKNAVALSDRLINELKKADEVVVSSPLYNLNVPSNLKAYMDQVVRAGHTFGMDEQGYHGLLQNKKVFLITSKGGVYKNTPMEKLDFQEPYLKAIFGHMGITDVETFSLEGTAHQNLADKNKKTLQLAIDSTLKMTTNE</sequence>
<dbReference type="InterPro" id="IPR029039">
    <property type="entry name" value="Flavoprotein-like_sf"/>
</dbReference>
<keyword evidence="2 6" id="KW-0288">FMN</keyword>
<feature type="domain" description="Flavodoxin-like fold" evidence="7">
    <location>
        <begin position="23"/>
        <end position="210"/>
    </location>
</feature>
<evidence type="ECO:0000256" key="2">
    <source>
        <dbReference type="ARBA" id="ARBA00022643"/>
    </source>
</evidence>
<keyword evidence="1 6" id="KW-0285">Flavoprotein</keyword>
<dbReference type="InterPro" id="IPR050104">
    <property type="entry name" value="FMN-dep_NADH:Q_OxRdtase_AzoR1"/>
</dbReference>
<keyword evidence="9" id="KW-1185">Reference proteome</keyword>
<proteinExistence type="inferred from homology"/>
<comment type="caution">
    <text evidence="8">The sequence shown here is derived from an EMBL/GenBank/DDBJ whole genome shotgun (WGS) entry which is preliminary data.</text>
</comment>
<feature type="binding site" evidence="6">
    <location>
        <begin position="36"/>
        <end position="38"/>
    </location>
    <ligand>
        <name>FMN</name>
        <dbReference type="ChEBI" id="CHEBI:58210"/>
    </ligand>
</feature>
<dbReference type="Pfam" id="PF02525">
    <property type="entry name" value="Flavodoxin_2"/>
    <property type="match status" value="1"/>
</dbReference>
<comment type="function">
    <text evidence="6">Quinone reductase that provides resistance to thiol-specific stress caused by electrophilic quinones.</text>
</comment>
<dbReference type="Gene3D" id="3.40.50.360">
    <property type="match status" value="1"/>
</dbReference>
<keyword evidence="3 6" id="KW-0560">Oxidoreductase</keyword>
<evidence type="ECO:0000259" key="7">
    <source>
        <dbReference type="Pfam" id="PF02525"/>
    </source>
</evidence>
<comment type="catalytic activity">
    <reaction evidence="6">
        <text>2 a quinone + NADH + H(+) = 2 a 1,4-benzosemiquinone + NAD(+)</text>
        <dbReference type="Rhea" id="RHEA:65952"/>
        <dbReference type="ChEBI" id="CHEBI:15378"/>
        <dbReference type="ChEBI" id="CHEBI:57540"/>
        <dbReference type="ChEBI" id="CHEBI:57945"/>
        <dbReference type="ChEBI" id="CHEBI:132124"/>
        <dbReference type="ChEBI" id="CHEBI:134225"/>
    </reaction>
</comment>
<dbReference type="PANTHER" id="PTHR43741:SF4">
    <property type="entry name" value="FMN-DEPENDENT NADH:QUINONE OXIDOREDUCTASE"/>
    <property type="match status" value="1"/>
</dbReference>
<dbReference type="InterPro" id="IPR003680">
    <property type="entry name" value="Flavodoxin_fold"/>
</dbReference>
<protein>
    <recommendedName>
        <fullName evidence="6">FMN dependent NADH:quinone oxidoreductase</fullName>
        <ecNumber evidence="6">1.6.5.-</ecNumber>
    </recommendedName>
    <alternativeName>
        <fullName evidence="6">Azo-dye reductase</fullName>
    </alternativeName>
    <alternativeName>
        <fullName evidence="6">FMN-dependent NADH-azo compound oxidoreductase</fullName>
    </alternativeName>
    <alternativeName>
        <fullName evidence="6">FMN-dependent NADH-azoreductase</fullName>
        <ecNumber evidence="6">1.7.1.17</ecNumber>
    </alternativeName>
</protein>
<comment type="subunit">
    <text evidence="6">Homodimer.</text>
</comment>
<dbReference type="EC" id="1.7.1.17" evidence="6"/>
<dbReference type="Proteomes" id="UP000751614">
    <property type="component" value="Unassembled WGS sequence"/>
</dbReference>
<dbReference type="HAMAP" id="MF_01216">
    <property type="entry name" value="Azoreductase_type1"/>
    <property type="match status" value="1"/>
</dbReference>
<comment type="catalytic activity">
    <reaction evidence="5">
        <text>N,N-dimethyl-1,4-phenylenediamine + anthranilate + 2 NAD(+) = 2-(4-dimethylaminophenyl)diazenylbenzoate + 2 NADH + 2 H(+)</text>
        <dbReference type="Rhea" id="RHEA:55872"/>
        <dbReference type="ChEBI" id="CHEBI:15378"/>
        <dbReference type="ChEBI" id="CHEBI:15783"/>
        <dbReference type="ChEBI" id="CHEBI:16567"/>
        <dbReference type="ChEBI" id="CHEBI:57540"/>
        <dbReference type="ChEBI" id="CHEBI:57945"/>
        <dbReference type="ChEBI" id="CHEBI:71579"/>
        <dbReference type="EC" id="1.7.1.17"/>
    </reaction>
    <physiologicalReaction direction="right-to-left" evidence="5">
        <dbReference type="Rhea" id="RHEA:55874"/>
    </physiologicalReaction>
</comment>
<dbReference type="SUPFAM" id="SSF52218">
    <property type="entry name" value="Flavoproteins"/>
    <property type="match status" value="1"/>
</dbReference>
<keyword evidence="4 6" id="KW-0520">NAD</keyword>
<evidence type="ECO:0000256" key="5">
    <source>
        <dbReference type="ARBA" id="ARBA00048542"/>
    </source>
</evidence>
<comment type="caution">
    <text evidence="6">Lacks conserved residue(s) required for the propagation of feature annotation.</text>
</comment>
<evidence type="ECO:0000256" key="4">
    <source>
        <dbReference type="ARBA" id="ARBA00023027"/>
    </source>
</evidence>
<dbReference type="EMBL" id="VCNI01000005">
    <property type="protein sequence ID" value="TMU50601.1"/>
    <property type="molecule type" value="Genomic_DNA"/>
</dbReference>
<accession>A0ABY2WGU9</accession>
<evidence type="ECO:0000256" key="6">
    <source>
        <dbReference type="HAMAP-Rule" id="MF_01216"/>
    </source>
</evidence>
<feature type="binding site" evidence="6">
    <location>
        <begin position="160"/>
        <end position="163"/>
    </location>
    <ligand>
        <name>FMN</name>
        <dbReference type="ChEBI" id="CHEBI:58210"/>
    </ligand>
</feature>
<comment type="cofactor">
    <cofactor evidence="6">
        <name>FMN</name>
        <dbReference type="ChEBI" id="CHEBI:58210"/>
    </cofactor>
    <text evidence="6">Binds 1 FMN per subunit.</text>
</comment>
<dbReference type="InterPro" id="IPR023048">
    <property type="entry name" value="NADH:quinone_OxRdtase_FMN_depd"/>
</dbReference>
<feature type="binding site" evidence="6">
    <location>
        <position position="30"/>
    </location>
    <ligand>
        <name>FMN</name>
        <dbReference type="ChEBI" id="CHEBI:58210"/>
    </ligand>
</feature>
<evidence type="ECO:0000256" key="3">
    <source>
        <dbReference type="ARBA" id="ARBA00023002"/>
    </source>
</evidence>
<reference evidence="8 9" key="1">
    <citation type="submission" date="2019-05" db="EMBL/GenBank/DDBJ databases">
        <title>Flagellimonas sp. AsT0115, sp. nov., isolated from a marine red algae, Asparagopsis taxiformis.</title>
        <authorList>
            <person name="Kim J."/>
            <person name="Jeong S.E."/>
            <person name="Jeon C.O."/>
        </authorList>
    </citation>
    <scope>NUCLEOTIDE SEQUENCE [LARGE SCALE GENOMIC DNA]</scope>
    <source>
        <strain evidence="8 9">AsT0115</strain>
    </source>
</reference>
<gene>
    <name evidence="6" type="primary">azoR</name>
    <name evidence="8" type="ORF">FGG15_18815</name>
</gene>
<evidence type="ECO:0000313" key="8">
    <source>
        <dbReference type="EMBL" id="TMU50601.1"/>
    </source>
</evidence>
<name>A0ABY2WGU9_9FLAO</name>
<dbReference type="EC" id="1.6.5.-" evidence="6"/>
<evidence type="ECO:0000256" key="1">
    <source>
        <dbReference type="ARBA" id="ARBA00022630"/>
    </source>
</evidence>
<dbReference type="PANTHER" id="PTHR43741">
    <property type="entry name" value="FMN-DEPENDENT NADH-AZOREDUCTASE 1"/>
    <property type="match status" value="1"/>
</dbReference>